<dbReference type="PANTHER" id="PTHR12526">
    <property type="entry name" value="GLYCOSYLTRANSFERASE"/>
    <property type="match status" value="1"/>
</dbReference>
<reference evidence="2 3" key="1">
    <citation type="submission" date="2018-10" db="EMBL/GenBank/DDBJ databases">
        <title>Oceanobacillus sp. YLB-02 draft genome.</title>
        <authorList>
            <person name="Yu L."/>
        </authorList>
    </citation>
    <scope>NUCLEOTIDE SEQUENCE [LARGE SCALE GENOMIC DNA]</scope>
    <source>
        <strain evidence="2 3">YLB-02</strain>
    </source>
</reference>
<keyword evidence="3" id="KW-1185">Reference proteome</keyword>
<dbReference type="Gene3D" id="3.40.50.2000">
    <property type="entry name" value="Glycogen Phosphorylase B"/>
    <property type="match status" value="2"/>
</dbReference>
<evidence type="ECO:0000313" key="3">
    <source>
        <dbReference type="Proteomes" id="UP000270219"/>
    </source>
</evidence>
<dbReference type="RefSeq" id="WP_121524135.1">
    <property type="nucleotide sequence ID" value="NZ_RCHR01000005.1"/>
</dbReference>
<dbReference type="Proteomes" id="UP000270219">
    <property type="component" value="Unassembled WGS sequence"/>
</dbReference>
<sequence length="407" mass="46814">MKKKQLLFVIDSLDIAGAEKSLVSLLSMLDYSQYSVDLQLFSYGNPLEELLPKDVNVLRPIKYTTFAQKSLIKSIKYGLTKQGFLMLQSRVKYSMGIYKRNFHNTKRAIVYWKSVSKVIETNPKLYDVAISYAQGVPTYYVAEKVNAKVKYAWVNAIYSIDKDDIEYQKNYYNRFNRIIAVSDSVREELGFRFPYYKNKIKVIYDINNPDFINRMANIGGSFSDIFDGIRILTVGRLTSQKGFDIALESCKKLKEKDIHFKWYVLGKGPLKSEIEQYIKEHGLSEHFILLGVKTNPYPYFRDADLYVQTSKFEGFGLAIAEARMLNVPVVTTRFDAVFNQMIHEKNGLVVDINADAISDAILRVINDNELKGNIINYLQKEKKGNPEEIEKFYSLIEQLPIGSGKVV</sequence>
<organism evidence="2 3">
    <name type="scientific">Oceanobacillus piezotolerans</name>
    <dbReference type="NCBI Taxonomy" id="2448030"/>
    <lineage>
        <taxon>Bacteria</taxon>
        <taxon>Bacillati</taxon>
        <taxon>Bacillota</taxon>
        <taxon>Bacilli</taxon>
        <taxon>Bacillales</taxon>
        <taxon>Bacillaceae</taxon>
        <taxon>Oceanobacillus</taxon>
    </lineage>
</organism>
<dbReference type="EMBL" id="RCHR01000005">
    <property type="protein sequence ID" value="RLL42768.1"/>
    <property type="molecule type" value="Genomic_DNA"/>
</dbReference>
<dbReference type="Pfam" id="PF00534">
    <property type="entry name" value="Glycos_transf_1"/>
    <property type="match status" value="1"/>
</dbReference>
<accession>A0A498DFI6</accession>
<dbReference type="OrthoDB" id="9813638at2"/>
<dbReference type="PANTHER" id="PTHR12526:SF630">
    <property type="entry name" value="GLYCOSYLTRANSFERASE"/>
    <property type="match status" value="1"/>
</dbReference>
<dbReference type="InterPro" id="IPR001296">
    <property type="entry name" value="Glyco_trans_1"/>
</dbReference>
<evidence type="ECO:0000259" key="1">
    <source>
        <dbReference type="Pfam" id="PF00534"/>
    </source>
</evidence>
<dbReference type="AlphaFoldDB" id="A0A498DFI6"/>
<protein>
    <submittedName>
        <fullName evidence="2">Glycosyltransferase</fullName>
    </submittedName>
</protein>
<dbReference type="GO" id="GO:0016757">
    <property type="term" value="F:glycosyltransferase activity"/>
    <property type="evidence" value="ECO:0007669"/>
    <property type="project" value="InterPro"/>
</dbReference>
<proteinExistence type="predicted"/>
<dbReference type="SUPFAM" id="SSF53756">
    <property type="entry name" value="UDP-Glycosyltransferase/glycogen phosphorylase"/>
    <property type="match status" value="1"/>
</dbReference>
<dbReference type="CDD" id="cd03811">
    <property type="entry name" value="GT4_GT28_WabH-like"/>
    <property type="match status" value="1"/>
</dbReference>
<evidence type="ECO:0000313" key="2">
    <source>
        <dbReference type="EMBL" id="RLL42768.1"/>
    </source>
</evidence>
<name>A0A498DFI6_9BACI</name>
<feature type="domain" description="Glycosyl transferase family 1" evidence="1">
    <location>
        <begin position="230"/>
        <end position="380"/>
    </location>
</feature>
<comment type="caution">
    <text evidence="2">The sequence shown here is derived from an EMBL/GenBank/DDBJ whole genome shotgun (WGS) entry which is preliminary data.</text>
</comment>
<keyword evidence="2" id="KW-0808">Transferase</keyword>
<gene>
    <name evidence="2" type="ORF">D8M04_14540</name>
</gene>